<feature type="compositionally biased region" description="Basic and acidic residues" evidence="1">
    <location>
        <begin position="63"/>
        <end position="78"/>
    </location>
</feature>
<feature type="region of interest" description="Disordered" evidence="1">
    <location>
        <begin position="50"/>
        <end position="97"/>
    </location>
</feature>
<proteinExistence type="predicted"/>
<organism evidence="2 3">
    <name type="scientific">Pleurodeles waltl</name>
    <name type="common">Iberian ribbed newt</name>
    <dbReference type="NCBI Taxonomy" id="8319"/>
    <lineage>
        <taxon>Eukaryota</taxon>
        <taxon>Metazoa</taxon>
        <taxon>Chordata</taxon>
        <taxon>Craniata</taxon>
        <taxon>Vertebrata</taxon>
        <taxon>Euteleostomi</taxon>
        <taxon>Amphibia</taxon>
        <taxon>Batrachia</taxon>
        <taxon>Caudata</taxon>
        <taxon>Salamandroidea</taxon>
        <taxon>Salamandridae</taxon>
        <taxon>Pleurodelinae</taxon>
        <taxon>Pleurodeles</taxon>
    </lineage>
</organism>
<sequence length="97" mass="10673">MSHSNYATRCGAKDSYEEGARADALFPRKKSTNGSPVVCEMRWRLAESWTRGGPHVRTGAAPEEGRSETRARSGRERWSSSCAPRQRVASAPNLGHV</sequence>
<evidence type="ECO:0000313" key="2">
    <source>
        <dbReference type="EMBL" id="KAJ1126948.1"/>
    </source>
</evidence>
<gene>
    <name evidence="2" type="ORF">NDU88_005354</name>
</gene>
<protein>
    <submittedName>
        <fullName evidence="2">Uncharacterized protein</fullName>
    </submittedName>
</protein>
<accession>A0AAV7PK51</accession>
<keyword evidence="3" id="KW-1185">Reference proteome</keyword>
<name>A0AAV7PK51_PLEWA</name>
<comment type="caution">
    <text evidence="2">The sequence shown here is derived from an EMBL/GenBank/DDBJ whole genome shotgun (WGS) entry which is preliminary data.</text>
</comment>
<dbReference type="EMBL" id="JANPWB010000011">
    <property type="protein sequence ID" value="KAJ1126948.1"/>
    <property type="molecule type" value="Genomic_DNA"/>
</dbReference>
<evidence type="ECO:0000256" key="1">
    <source>
        <dbReference type="SAM" id="MobiDB-lite"/>
    </source>
</evidence>
<evidence type="ECO:0000313" key="3">
    <source>
        <dbReference type="Proteomes" id="UP001066276"/>
    </source>
</evidence>
<reference evidence="2" key="1">
    <citation type="journal article" date="2022" name="bioRxiv">
        <title>Sequencing and chromosome-scale assembly of the giantPleurodeles waltlgenome.</title>
        <authorList>
            <person name="Brown T."/>
            <person name="Elewa A."/>
            <person name="Iarovenko S."/>
            <person name="Subramanian E."/>
            <person name="Araus A.J."/>
            <person name="Petzold A."/>
            <person name="Susuki M."/>
            <person name="Suzuki K.-i.T."/>
            <person name="Hayashi T."/>
            <person name="Toyoda A."/>
            <person name="Oliveira C."/>
            <person name="Osipova E."/>
            <person name="Leigh N.D."/>
            <person name="Simon A."/>
            <person name="Yun M.H."/>
        </authorList>
    </citation>
    <scope>NUCLEOTIDE SEQUENCE</scope>
    <source>
        <strain evidence="2">20211129_DDA</strain>
        <tissue evidence="2">Liver</tissue>
    </source>
</reference>
<dbReference type="Proteomes" id="UP001066276">
    <property type="component" value="Chromosome 7"/>
</dbReference>
<dbReference type="AlphaFoldDB" id="A0AAV7PK51"/>